<name>A0A8J4PSE7_9MYCE</name>
<feature type="compositionally biased region" description="Low complexity" evidence="1">
    <location>
        <begin position="625"/>
        <end position="674"/>
    </location>
</feature>
<dbReference type="OrthoDB" id="21443at2759"/>
<feature type="compositionally biased region" description="Low complexity" evidence="1">
    <location>
        <begin position="540"/>
        <end position="556"/>
    </location>
</feature>
<gene>
    <name evidence="3" type="ORF">CYY_007062</name>
</gene>
<dbReference type="AlphaFoldDB" id="A0A8J4PSE7"/>
<feature type="region of interest" description="Disordered" evidence="1">
    <location>
        <begin position="452"/>
        <end position="504"/>
    </location>
</feature>
<feature type="compositionally biased region" description="Low complexity" evidence="1">
    <location>
        <begin position="18"/>
        <end position="54"/>
    </location>
</feature>
<feature type="region of interest" description="Disordered" evidence="1">
    <location>
        <begin position="624"/>
        <end position="677"/>
    </location>
</feature>
<feature type="compositionally biased region" description="Low complexity" evidence="1">
    <location>
        <begin position="579"/>
        <end position="592"/>
    </location>
</feature>
<feature type="compositionally biased region" description="Acidic residues" evidence="1">
    <location>
        <begin position="1"/>
        <end position="15"/>
    </location>
</feature>
<sequence>MADFDFNPDDLEDFDYAPSLSSPSLNTSSNSNSHSNSNSTNTVKHQQPPVQQKQSTDEFSSQNILNILSQTDVVNHNNNNNNNNNTSNVNNTTPSKPKSQPFFKFNKNQLLSQQQQQYTQQSQQSQQPQSQQQQNKSPIKQKDEVVLEQSKTSPSKQQQPSLQQQQQPVYTEIEQSKRFRDQSSNPIKIIKGLEEQQPQQSINDINYNNNNIAKSTIPGPVGSLPPGLPISKAIQTIDNSNSDKETSVEESLFLRYNNKPIDQPSYQSHELMPSSNDFISGPWLQMLKDKRLPPFSNSLNRDNLLKYNIDYVLREGYLKKVPLLVVMLKSITQSDGDYLVLVSDPSGEMEGHLQRKIVLEAYPEMSVGWILVLKYVTIFNPSHTSHYINIVLSNIEYVYPSKSDQIPLVTHEFQSSFETSDQYRAYDPRCIYQLLPKRSKEEVEKEIIERQLKKAANTPQKALPPPPPSRSSKKKPYAKAKPKLKDTTTTTTNNKNNNNNNNNIYKQAQGVRSECDLEPIDDESTAVAASLALKYLTASTTNNNDNNTTIPSSPSSSPSPSPAPKALTTPLKLTAPKITTSTSTMTTTNPSSNGIEKKNELVIAKKTLSLSQSSNIFNNLSLKNSTQSQQTTPPSSQSQQPQSKPFKKLTLTLPSSQSTSITNQHQQQSQQSQRSLEESIFSGFDDDEDDDIYPQQPVQQQVQQQQSNNDLDDFDFDEEPIATKTTVTATSTNQSSNISKKTFNIKLQEASVNSKSMLMSKGTLSMNNKGIKK</sequence>
<dbReference type="Pfam" id="PF15072">
    <property type="entry name" value="HROB"/>
    <property type="match status" value="1"/>
</dbReference>
<organism evidence="3 4">
    <name type="scientific">Polysphondylium violaceum</name>
    <dbReference type="NCBI Taxonomy" id="133409"/>
    <lineage>
        <taxon>Eukaryota</taxon>
        <taxon>Amoebozoa</taxon>
        <taxon>Evosea</taxon>
        <taxon>Eumycetozoa</taxon>
        <taxon>Dictyostelia</taxon>
        <taxon>Dictyosteliales</taxon>
        <taxon>Dictyosteliaceae</taxon>
        <taxon>Polysphondylium</taxon>
    </lineage>
</organism>
<evidence type="ECO:0000259" key="2">
    <source>
        <dbReference type="Pfam" id="PF15072"/>
    </source>
</evidence>
<feature type="region of interest" description="Disordered" evidence="1">
    <location>
        <begin position="540"/>
        <end position="594"/>
    </location>
</feature>
<comment type="caution">
    <text evidence="3">The sequence shown here is derived from an EMBL/GenBank/DDBJ whole genome shotgun (WGS) entry which is preliminary data.</text>
</comment>
<evidence type="ECO:0000256" key="1">
    <source>
        <dbReference type="SAM" id="MobiDB-lite"/>
    </source>
</evidence>
<reference evidence="3" key="1">
    <citation type="submission" date="2020-01" db="EMBL/GenBank/DDBJ databases">
        <title>Development of genomics and gene disruption for Polysphondylium violaceum indicates a role for the polyketide synthase stlB in stalk morphogenesis.</title>
        <authorList>
            <person name="Narita B."/>
            <person name="Kawabe Y."/>
            <person name="Kin K."/>
            <person name="Saito T."/>
            <person name="Gibbs R."/>
            <person name="Kuspa A."/>
            <person name="Muzny D."/>
            <person name="Queller D."/>
            <person name="Richards S."/>
            <person name="Strassman J."/>
            <person name="Sucgang R."/>
            <person name="Worley K."/>
            <person name="Schaap P."/>
        </authorList>
    </citation>
    <scope>NUCLEOTIDE SEQUENCE</scope>
    <source>
        <strain evidence="3">QSvi11</strain>
    </source>
</reference>
<keyword evidence="4" id="KW-1185">Reference proteome</keyword>
<accession>A0A8J4PSE7</accession>
<feature type="compositionally biased region" description="Low complexity" evidence="1">
    <location>
        <begin position="149"/>
        <end position="168"/>
    </location>
</feature>
<proteinExistence type="predicted"/>
<dbReference type="EMBL" id="AJWJ01000357">
    <property type="protein sequence ID" value="KAF2071614.1"/>
    <property type="molecule type" value="Genomic_DNA"/>
</dbReference>
<dbReference type="InterPro" id="IPR028045">
    <property type="entry name" value="HROB"/>
</dbReference>
<feature type="domain" description="Homologous recombination OB-fold protein OB-fold" evidence="2">
    <location>
        <begin position="319"/>
        <end position="401"/>
    </location>
</feature>
<dbReference type="GO" id="GO:0000725">
    <property type="term" value="P:recombinational repair"/>
    <property type="evidence" value="ECO:0007669"/>
    <property type="project" value="InterPro"/>
</dbReference>
<feature type="compositionally biased region" description="Low complexity" evidence="1">
    <location>
        <begin position="109"/>
        <end position="134"/>
    </location>
</feature>
<feature type="compositionally biased region" description="Low complexity" evidence="1">
    <location>
        <begin position="487"/>
        <end position="503"/>
    </location>
</feature>
<feature type="compositionally biased region" description="Low complexity" evidence="1">
    <location>
        <begin position="74"/>
        <end position="93"/>
    </location>
</feature>
<dbReference type="PANTHER" id="PTHR14523:SF1">
    <property type="entry name" value="HOMOLOGOUS RECOMBINATION OB-FOLD PROTEIN"/>
    <property type="match status" value="1"/>
</dbReference>
<dbReference type="InterPro" id="IPR058570">
    <property type="entry name" value="HROB_OB"/>
</dbReference>
<feature type="compositionally biased region" description="Basic residues" evidence="1">
    <location>
        <begin position="471"/>
        <end position="482"/>
    </location>
</feature>
<feature type="region of interest" description="Disordered" evidence="1">
    <location>
        <begin position="74"/>
        <end position="169"/>
    </location>
</feature>
<evidence type="ECO:0000313" key="4">
    <source>
        <dbReference type="Proteomes" id="UP000695562"/>
    </source>
</evidence>
<dbReference type="Proteomes" id="UP000695562">
    <property type="component" value="Unassembled WGS sequence"/>
</dbReference>
<feature type="region of interest" description="Disordered" evidence="1">
    <location>
        <begin position="1"/>
        <end position="59"/>
    </location>
</feature>
<protein>
    <recommendedName>
        <fullName evidence="2">Homologous recombination OB-fold protein OB-fold domain-containing protein</fullName>
    </recommendedName>
</protein>
<evidence type="ECO:0000313" key="3">
    <source>
        <dbReference type="EMBL" id="KAF2071614.1"/>
    </source>
</evidence>
<dbReference type="PANTHER" id="PTHR14523">
    <property type="entry name" value="UNCHARACTERIZED PROTEIN C17ORF53 HOMOLOG"/>
    <property type="match status" value="1"/>
</dbReference>